<dbReference type="PANTHER" id="PTHR12537">
    <property type="entry name" value="RNA BINDING PROTEIN PUMILIO-RELATED"/>
    <property type="match status" value="1"/>
</dbReference>
<dbReference type="GO" id="GO:0003730">
    <property type="term" value="F:mRNA 3'-UTR binding"/>
    <property type="evidence" value="ECO:0007669"/>
    <property type="project" value="TreeGrafter"/>
</dbReference>
<evidence type="ECO:0000313" key="1">
    <source>
        <dbReference type="EMBL" id="THD18450.1"/>
    </source>
</evidence>
<dbReference type="Gene3D" id="1.25.10.10">
    <property type="entry name" value="Leucine-rich Repeat Variant"/>
    <property type="match status" value="1"/>
</dbReference>
<dbReference type="Proteomes" id="UP000230066">
    <property type="component" value="Unassembled WGS sequence"/>
</dbReference>
<dbReference type="InterPro" id="IPR001313">
    <property type="entry name" value="Pumilio_RNA-bd_rpt"/>
</dbReference>
<dbReference type="InterPro" id="IPR016024">
    <property type="entry name" value="ARM-type_fold"/>
</dbReference>
<keyword evidence="2" id="KW-1185">Reference proteome</keyword>
<name>A0A2H1BUF6_FASHE</name>
<dbReference type="SUPFAM" id="SSF48371">
    <property type="entry name" value="ARM repeat"/>
    <property type="match status" value="1"/>
</dbReference>
<comment type="caution">
    <text evidence="1">The sequence shown here is derived from an EMBL/GenBank/DDBJ whole genome shotgun (WGS) entry which is preliminary data.</text>
</comment>
<dbReference type="AlphaFoldDB" id="A0A2H1BUF6"/>
<dbReference type="SMART" id="SM00025">
    <property type="entry name" value="Pumilio"/>
    <property type="match status" value="2"/>
</dbReference>
<reference evidence="1" key="1">
    <citation type="submission" date="2019-03" db="EMBL/GenBank/DDBJ databases">
        <title>Improved annotation for the trematode Fasciola hepatica.</title>
        <authorList>
            <person name="Choi Y.-J."/>
            <person name="Martin J."/>
            <person name="Mitreva M."/>
        </authorList>
    </citation>
    <scope>NUCLEOTIDE SEQUENCE [LARGE SCALE GENOMIC DNA]</scope>
</reference>
<dbReference type="GO" id="GO:0010608">
    <property type="term" value="P:post-transcriptional regulation of gene expression"/>
    <property type="evidence" value="ECO:0007669"/>
    <property type="project" value="TreeGrafter"/>
</dbReference>
<dbReference type="InterPro" id="IPR011989">
    <property type="entry name" value="ARM-like"/>
</dbReference>
<evidence type="ECO:0000313" key="2">
    <source>
        <dbReference type="Proteomes" id="UP000230066"/>
    </source>
</evidence>
<dbReference type="GO" id="GO:0005737">
    <property type="term" value="C:cytoplasm"/>
    <property type="evidence" value="ECO:0007669"/>
    <property type="project" value="TreeGrafter"/>
</dbReference>
<accession>A0A2H1BUF6</accession>
<gene>
    <name evidence="1" type="ORF">D915_011056</name>
</gene>
<dbReference type="PANTHER" id="PTHR12537:SF12">
    <property type="entry name" value="MATERNAL PROTEIN PUMILIO"/>
    <property type="match status" value="1"/>
</dbReference>
<protein>
    <submittedName>
        <fullName evidence="1">Pumilio protein 1</fullName>
    </submittedName>
</protein>
<dbReference type="GO" id="GO:0005634">
    <property type="term" value="C:nucleus"/>
    <property type="evidence" value="ECO:0007669"/>
    <property type="project" value="TreeGrafter"/>
</dbReference>
<organism evidence="1 2">
    <name type="scientific">Fasciola hepatica</name>
    <name type="common">Liver fluke</name>
    <dbReference type="NCBI Taxonomy" id="6192"/>
    <lineage>
        <taxon>Eukaryota</taxon>
        <taxon>Metazoa</taxon>
        <taxon>Spiralia</taxon>
        <taxon>Lophotrochozoa</taxon>
        <taxon>Platyhelminthes</taxon>
        <taxon>Trematoda</taxon>
        <taxon>Digenea</taxon>
        <taxon>Plagiorchiida</taxon>
        <taxon>Echinostomata</taxon>
        <taxon>Echinostomatoidea</taxon>
        <taxon>Fasciolidae</taxon>
        <taxon>Fasciola</taxon>
    </lineage>
</organism>
<proteinExistence type="predicted"/>
<dbReference type="EMBL" id="JXXN02011524">
    <property type="protein sequence ID" value="THD18450.1"/>
    <property type="molecule type" value="Genomic_DNA"/>
</dbReference>
<sequence>MCFVLSTISRGLYAELCVHEFASTVVEKAVTKAARAESHLLISEDFEVNCGLPENTSMPSGSRSCSGEFPALGGSSFGDVSVDDTERDSALCSMMKDRPANYVVREMLDVSMQRICKELLNQIH</sequence>